<keyword evidence="7" id="KW-0961">Cell wall biogenesis/degradation</keyword>
<evidence type="ECO:0000256" key="1">
    <source>
        <dbReference type="ARBA" id="ARBA00000382"/>
    </source>
</evidence>
<organism evidence="11 12">
    <name type="scientific">Candidozyma auris</name>
    <name type="common">Yeast</name>
    <name type="synonym">Candida auris</name>
    <dbReference type="NCBI Taxonomy" id="498019"/>
    <lineage>
        <taxon>Eukaryota</taxon>
        <taxon>Fungi</taxon>
        <taxon>Dikarya</taxon>
        <taxon>Ascomycota</taxon>
        <taxon>Saccharomycotina</taxon>
        <taxon>Pichiomycetes</taxon>
        <taxon>Metschnikowiaceae</taxon>
        <taxon>Candidozyma</taxon>
    </lineage>
</organism>
<dbReference type="PANTHER" id="PTHR31737">
    <property type="entry name" value="PROTEIN TOS1"/>
    <property type="match status" value="1"/>
</dbReference>
<proteinExistence type="inferred from homology"/>
<dbReference type="VEuPathDB" id="FungiDB:B9J08_003903"/>
<keyword evidence="6" id="KW-0326">Glycosidase</keyword>
<dbReference type="VEuPathDB" id="FungiDB:CJI97_004118"/>
<name>A0A0L0P9H6_CANAR</name>
<evidence type="ECO:0000256" key="7">
    <source>
        <dbReference type="ARBA" id="ARBA00023316"/>
    </source>
</evidence>
<dbReference type="Pfam" id="PF10287">
    <property type="entry name" value="YJL171C_Tos1_C"/>
    <property type="match status" value="1"/>
</dbReference>
<evidence type="ECO:0000256" key="5">
    <source>
        <dbReference type="ARBA" id="ARBA00022801"/>
    </source>
</evidence>
<comment type="similarity">
    <text evidence="2">Belongs to the PGA52 family.</text>
</comment>
<dbReference type="Proteomes" id="UP000037122">
    <property type="component" value="Unassembled WGS sequence"/>
</dbReference>
<dbReference type="VEuPathDB" id="FungiDB:CJJ09_000057"/>
<accession>A0A0L0P9H6</accession>
<reference evidence="12" key="1">
    <citation type="journal article" date="2015" name="BMC Genomics">
        <title>Draft genome of a commonly misdiagnosed multidrug resistant pathogen Candida auris.</title>
        <authorList>
            <person name="Chatterjee S."/>
            <person name="Alampalli S.V."/>
            <person name="Nageshan R.K."/>
            <person name="Chettiar S.T."/>
            <person name="Joshi S."/>
            <person name="Tatu U.S."/>
        </authorList>
    </citation>
    <scope>NUCLEOTIDE SEQUENCE [LARGE SCALE GENOMIC DNA]</scope>
    <source>
        <strain evidence="12">6684</strain>
    </source>
</reference>
<dbReference type="EMBL" id="LGST01000002">
    <property type="protein sequence ID" value="KNE02706.1"/>
    <property type="molecule type" value="Genomic_DNA"/>
</dbReference>
<gene>
    <name evidence="11" type="ORF">QG37_00078</name>
</gene>
<comment type="catalytic activity">
    <reaction evidence="1">
        <text>Hydrolysis of (1-&gt;3)-beta-D-glucosidic linkages in (1-&gt;3)-beta-D-glucans.</text>
        <dbReference type="EC" id="3.2.1.39"/>
    </reaction>
</comment>
<evidence type="ECO:0000259" key="10">
    <source>
        <dbReference type="Pfam" id="PF10290"/>
    </source>
</evidence>
<dbReference type="GO" id="GO:0071555">
    <property type="term" value="P:cell wall organization"/>
    <property type="evidence" value="ECO:0007669"/>
    <property type="project" value="UniProtKB-KW"/>
</dbReference>
<keyword evidence="4 8" id="KW-0732">Signal</keyword>
<evidence type="ECO:0000313" key="12">
    <source>
        <dbReference type="Proteomes" id="UP000037122"/>
    </source>
</evidence>
<evidence type="ECO:0000313" key="11">
    <source>
        <dbReference type="EMBL" id="KNE02706.1"/>
    </source>
</evidence>
<dbReference type="Pfam" id="PF10290">
    <property type="entry name" value="YJL171C_Tos1_N"/>
    <property type="match status" value="1"/>
</dbReference>
<evidence type="ECO:0000256" key="4">
    <source>
        <dbReference type="ARBA" id="ARBA00022729"/>
    </source>
</evidence>
<feature type="signal peptide" evidence="8">
    <location>
        <begin position="1"/>
        <end position="17"/>
    </location>
</feature>
<evidence type="ECO:0000256" key="2">
    <source>
        <dbReference type="ARBA" id="ARBA00006055"/>
    </source>
</evidence>
<feature type="chain" id="PRO_5005545624" description="glucan endo-1,3-beta-D-glucosidase" evidence="8">
    <location>
        <begin position="18"/>
        <end position="378"/>
    </location>
</feature>
<sequence>MLLQYLSVAVLATFATATSNPQVNALGFLNLGYTGYYYDVDKLDTSSKCNCKLQTEFTVFEGTNTPLNEELSVHFRGPLKLHQFAFYLGDSYVKGQSEGSFKRQAYYSAQDGTGENVTFLTNAGEDSECLGKALTYASSNGTEKAGSATLLEKDVLLHSDQEYLIFSTSKCEKLGKGKDCGVYRKDIPAFHGFGGTVKMFLFEFEMPTEPNKNNSNTFYDMPAIWLLNAKIPRTSQYSSNPNCSCWNSGCGEYDIFEIMNSTESTHLYSTIHDYQGTDSINLGMAAKGYFARDLKNKMLGGVVFDKAGNAVSFMLNSTSLDSEISASDLNKWIDTQNEVEDELASVTLNTSQKKSEGIAPSTSLMAWLVSVFLIFMYI</sequence>
<dbReference type="GO" id="GO:0009277">
    <property type="term" value="C:fungal-type cell wall"/>
    <property type="evidence" value="ECO:0007669"/>
    <property type="project" value="TreeGrafter"/>
</dbReference>
<dbReference type="VEuPathDB" id="FungiDB:QG37_00078"/>
<protein>
    <recommendedName>
        <fullName evidence="3">glucan endo-1,3-beta-D-glucosidase</fullName>
        <ecNumber evidence="3">3.2.1.39</ecNumber>
    </recommendedName>
</protein>
<feature type="domain" description="Cell wall protein YJL171C/Tos1 C-terminal" evidence="9">
    <location>
        <begin position="99"/>
        <end position="332"/>
    </location>
</feature>
<dbReference type="InterPro" id="IPR018805">
    <property type="entry name" value="YJL171C/Tos1_C"/>
</dbReference>
<dbReference type="VEuPathDB" id="FungiDB:CJI96_0002576"/>
<dbReference type="GO" id="GO:0042973">
    <property type="term" value="F:glucan endo-1,3-beta-D-glucosidase activity"/>
    <property type="evidence" value="ECO:0007669"/>
    <property type="project" value="UniProtKB-EC"/>
</dbReference>
<dbReference type="PANTHER" id="PTHR31737:SF3">
    <property type="entry name" value="CELL WALL PROTEIN YJL171C"/>
    <property type="match status" value="1"/>
</dbReference>
<evidence type="ECO:0000256" key="8">
    <source>
        <dbReference type="SAM" id="SignalP"/>
    </source>
</evidence>
<dbReference type="VEuPathDB" id="FungiDB:CJJ07_000801"/>
<dbReference type="VEuPathDB" id="FungiDB:CJJ09_000058"/>
<evidence type="ECO:0000256" key="6">
    <source>
        <dbReference type="ARBA" id="ARBA00023295"/>
    </source>
</evidence>
<feature type="domain" description="Cell wall protein YJL171C/Tos1 N-terminal" evidence="10">
    <location>
        <begin position="25"/>
        <end position="87"/>
    </location>
</feature>
<evidence type="ECO:0000256" key="3">
    <source>
        <dbReference type="ARBA" id="ARBA00012780"/>
    </source>
</evidence>
<dbReference type="AlphaFoldDB" id="A0A0L0P9H6"/>
<keyword evidence="5" id="KW-0378">Hydrolase</keyword>
<dbReference type="EC" id="3.2.1.39" evidence="3"/>
<comment type="caution">
    <text evidence="11">The sequence shown here is derived from an EMBL/GenBank/DDBJ whole genome shotgun (WGS) entry which is preliminary data.</text>
</comment>
<evidence type="ECO:0000259" key="9">
    <source>
        <dbReference type="Pfam" id="PF10287"/>
    </source>
</evidence>
<dbReference type="InterPro" id="IPR018807">
    <property type="entry name" value="YJL171C/Tos1_N"/>
</dbReference>